<evidence type="ECO:0000256" key="3">
    <source>
        <dbReference type="ARBA" id="ARBA00023163"/>
    </source>
</evidence>
<dbReference type="Gene3D" id="1.10.10.60">
    <property type="entry name" value="Homeodomain-like"/>
    <property type="match status" value="2"/>
</dbReference>
<gene>
    <name evidence="5" type="ORF">HMPREF0322_01509</name>
</gene>
<organism evidence="5 6">
    <name type="scientific">Desulfitobacterium hafniense DP7</name>
    <dbReference type="NCBI Taxonomy" id="537010"/>
    <lineage>
        <taxon>Bacteria</taxon>
        <taxon>Bacillati</taxon>
        <taxon>Bacillota</taxon>
        <taxon>Clostridia</taxon>
        <taxon>Eubacteriales</taxon>
        <taxon>Desulfitobacteriaceae</taxon>
        <taxon>Desulfitobacterium</taxon>
    </lineage>
</organism>
<dbReference type="Gene3D" id="3.20.80.10">
    <property type="entry name" value="Regulatory factor, effector binding domain"/>
    <property type="match status" value="1"/>
</dbReference>
<dbReference type="SUPFAM" id="SSF46689">
    <property type="entry name" value="Homeodomain-like"/>
    <property type="match status" value="2"/>
</dbReference>
<dbReference type="RefSeq" id="WP_005810616.1">
    <property type="nucleotide sequence ID" value="NZ_JH414457.1"/>
</dbReference>
<sequence length="305" mass="34512">MNPDRIYLTEGGLKMDWITGIQRSLDYTEAHLTEKIDYEMVAKQAYSSAFHFQRVFSILCGFSLGDYIRMRRLARAAEDLLCTDEKIIHIALKYGYDTPESFSRAFLRFHGITPTEARRGGTVKSFFRLSVKLILSGGSTMDYRIEKKDAFKIICKKKQVNKPQGDSATEEISAFWNQCTKDGTMEDICKYGRFDGLGGVLGICFSGDMADAAFPYGIGAEYNGVPLHGEGLEILEIPPYTFAVFQCKGPMPEVFKTTYQRIVTEFFPQSNYQYGNGVELEVYPSADVSNPEYTCEIWIAVNEKK</sequence>
<dbReference type="EMBL" id="AFZX01000035">
    <property type="protein sequence ID" value="EHL07790.1"/>
    <property type="molecule type" value="Genomic_DNA"/>
</dbReference>
<dbReference type="InterPro" id="IPR029441">
    <property type="entry name" value="Cass2"/>
</dbReference>
<dbReference type="SUPFAM" id="SSF55136">
    <property type="entry name" value="Probable bacterial effector-binding domain"/>
    <property type="match status" value="1"/>
</dbReference>
<dbReference type="Proteomes" id="UP000004416">
    <property type="component" value="Unassembled WGS sequence"/>
</dbReference>
<keyword evidence="2" id="KW-0238">DNA-binding</keyword>
<keyword evidence="1" id="KW-0805">Transcription regulation</keyword>
<dbReference type="InterPro" id="IPR018060">
    <property type="entry name" value="HTH_AraC"/>
</dbReference>
<dbReference type="PROSITE" id="PS01124">
    <property type="entry name" value="HTH_ARAC_FAMILY_2"/>
    <property type="match status" value="1"/>
</dbReference>
<dbReference type="Pfam" id="PF14526">
    <property type="entry name" value="Cass2"/>
    <property type="match status" value="1"/>
</dbReference>
<dbReference type="HOGENOM" id="CLU_000445_81_1_9"/>
<dbReference type="GO" id="GO:0043565">
    <property type="term" value="F:sequence-specific DNA binding"/>
    <property type="evidence" value="ECO:0007669"/>
    <property type="project" value="InterPro"/>
</dbReference>
<dbReference type="InterPro" id="IPR010499">
    <property type="entry name" value="AraC_E-bd"/>
</dbReference>
<comment type="caution">
    <text evidence="5">The sequence shown here is derived from an EMBL/GenBank/DDBJ whole genome shotgun (WGS) entry which is preliminary data.</text>
</comment>
<evidence type="ECO:0000259" key="4">
    <source>
        <dbReference type="PROSITE" id="PS01124"/>
    </source>
</evidence>
<accession>G9XKM6</accession>
<dbReference type="PATRIC" id="fig|537010.4.peg.1401"/>
<dbReference type="InterPro" id="IPR011256">
    <property type="entry name" value="Reg_factor_effector_dom_sf"/>
</dbReference>
<evidence type="ECO:0000256" key="1">
    <source>
        <dbReference type="ARBA" id="ARBA00023015"/>
    </source>
</evidence>
<reference evidence="5 6" key="1">
    <citation type="submission" date="2011-08" db="EMBL/GenBank/DDBJ databases">
        <authorList>
            <person name="Weinstock G."/>
            <person name="Sodergren E."/>
            <person name="Clifton S."/>
            <person name="Fulton L."/>
            <person name="Fulton B."/>
            <person name="Courtney L."/>
            <person name="Fronick C."/>
            <person name="Harrison M."/>
            <person name="Strong C."/>
            <person name="Farmer C."/>
            <person name="Delahaunty K."/>
            <person name="Markovic C."/>
            <person name="Hall O."/>
            <person name="Minx P."/>
            <person name="Tomlinson C."/>
            <person name="Mitreva M."/>
            <person name="Hou S."/>
            <person name="Chen J."/>
            <person name="Wollam A."/>
            <person name="Pepin K.H."/>
            <person name="Johnson M."/>
            <person name="Bhonagiri V."/>
            <person name="Zhang X."/>
            <person name="Suruliraj S."/>
            <person name="Warren W."/>
            <person name="Chinwalla A."/>
            <person name="Mardis E.R."/>
            <person name="Wilson R.K."/>
        </authorList>
    </citation>
    <scope>NUCLEOTIDE SEQUENCE [LARGE SCALE GENOMIC DNA]</scope>
    <source>
        <strain evidence="5 6">DP7</strain>
    </source>
</reference>
<dbReference type="PANTHER" id="PTHR47504:SF5">
    <property type="entry name" value="RIGHT ORIGIN-BINDING PROTEIN"/>
    <property type="match status" value="1"/>
</dbReference>
<dbReference type="InterPro" id="IPR050959">
    <property type="entry name" value="MarA-like"/>
</dbReference>
<feature type="domain" description="HTH araC/xylS-type" evidence="4">
    <location>
        <begin position="22"/>
        <end position="120"/>
    </location>
</feature>
<protein>
    <submittedName>
        <fullName evidence="5">Transcriptional regulator, effector binding domain protein</fullName>
    </submittedName>
</protein>
<dbReference type="GO" id="GO:0003700">
    <property type="term" value="F:DNA-binding transcription factor activity"/>
    <property type="evidence" value="ECO:0007669"/>
    <property type="project" value="InterPro"/>
</dbReference>
<keyword evidence="3" id="KW-0804">Transcription</keyword>
<proteinExistence type="predicted"/>
<evidence type="ECO:0000256" key="2">
    <source>
        <dbReference type="ARBA" id="ARBA00023125"/>
    </source>
</evidence>
<dbReference type="SMART" id="SM00342">
    <property type="entry name" value="HTH_ARAC"/>
    <property type="match status" value="1"/>
</dbReference>
<evidence type="ECO:0000313" key="5">
    <source>
        <dbReference type="EMBL" id="EHL07790.1"/>
    </source>
</evidence>
<dbReference type="SMART" id="SM00871">
    <property type="entry name" value="AraC_E_bind"/>
    <property type="match status" value="1"/>
</dbReference>
<name>G9XKM6_DESHA</name>
<evidence type="ECO:0000313" key="6">
    <source>
        <dbReference type="Proteomes" id="UP000004416"/>
    </source>
</evidence>
<dbReference type="AlphaFoldDB" id="G9XKM6"/>
<dbReference type="InterPro" id="IPR009057">
    <property type="entry name" value="Homeodomain-like_sf"/>
</dbReference>
<dbReference type="Pfam" id="PF12833">
    <property type="entry name" value="HTH_18"/>
    <property type="match status" value="1"/>
</dbReference>
<dbReference type="PANTHER" id="PTHR47504">
    <property type="entry name" value="RIGHT ORIGIN-BINDING PROTEIN"/>
    <property type="match status" value="1"/>
</dbReference>